<dbReference type="OrthoDB" id="77776at2157"/>
<dbReference type="EMBL" id="CP002278">
    <property type="protein sequence ID" value="ADP77487.1"/>
    <property type="molecule type" value="Genomic_DNA"/>
</dbReference>
<name>E3GYV5_METFV</name>
<feature type="domain" description="PRC-barrel" evidence="1">
    <location>
        <begin position="1"/>
        <end position="67"/>
    </location>
</feature>
<dbReference type="KEGG" id="mfv:Mfer_0688"/>
<accession>E3GYV5</accession>
<dbReference type="Pfam" id="PF05239">
    <property type="entry name" value="PRC"/>
    <property type="match status" value="1"/>
</dbReference>
<protein>
    <submittedName>
        <fullName evidence="2">PRC-barrel domain protein</fullName>
    </submittedName>
</protein>
<dbReference type="HOGENOM" id="CLU_184949_1_0_2"/>
<dbReference type="STRING" id="523846.Mfer_0688"/>
<keyword evidence="3" id="KW-1185">Reference proteome</keyword>
<dbReference type="InterPro" id="IPR011033">
    <property type="entry name" value="PRC_barrel-like_sf"/>
</dbReference>
<reference evidence="2 3" key="1">
    <citation type="journal article" date="2010" name="Stand. Genomic Sci.">
        <title>Complete genome sequence of Methanothermus fervidus type strain (V24S).</title>
        <authorList>
            <person name="Anderson I."/>
            <person name="Djao O.D."/>
            <person name="Misra M."/>
            <person name="Chertkov O."/>
            <person name="Nolan M."/>
            <person name="Lucas S."/>
            <person name="Lapidus A."/>
            <person name="Del Rio T.G."/>
            <person name="Tice H."/>
            <person name="Cheng J.F."/>
            <person name="Tapia R."/>
            <person name="Han C."/>
            <person name="Goodwin L."/>
            <person name="Pitluck S."/>
            <person name="Liolios K."/>
            <person name="Ivanova N."/>
            <person name="Mavromatis K."/>
            <person name="Mikhailova N."/>
            <person name="Pati A."/>
            <person name="Brambilla E."/>
            <person name="Chen A."/>
            <person name="Palaniappan K."/>
            <person name="Land M."/>
            <person name="Hauser L."/>
            <person name="Chang Y.J."/>
            <person name="Jeffries C.D."/>
            <person name="Sikorski J."/>
            <person name="Spring S."/>
            <person name="Rohde M."/>
            <person name="Eichinger K."/>
            <person name="Huber H."/>
            <person name="Wirth R."/>
            <person name="Goker M."/>
            <person name="Detter J.C."/>
            <person name="Woyke T."/>
            <person name="Bristow J."/>
            <person name="Eisen J.A."/>
            <person name="Markowitz V."/>
            <person name="Hugenholtz P."/>
            <person name="Klenk H.P."/>
            <person name="Kyrpides N.C."/>
        </authorList>
    </citation>
    <scope>NUCLEOTIDE SEQUENCE [LARGE SCALE GENOMIC DNA]</scope>
    <source>
        <strain evidence="3">ATCC 43054 / DSM 2088 / JCM 10308 / V24 S</strain>
    </source>
</reference>
<dbReference type="Proteomes" id="UP000002315">
    <property type="component" value="Chromosome"/>
</dbReference>
<gene>
    <name evidence="2" type="ordered locus">Mfer_0688</name>
</gene>
<organism evidence="2 3">
    <name type="scientific">Methanothermus fervidus (strain ATCC 43054 / DSM 2088 / JCM 10308 / V24 S)</name>
    <dbReference type="NCBI Taxonomy" id="523846"/>
    <lineage>
        <taxon>Archaea</taxon>
        <taxon>Methanobacteriati</taxon>
        <taxon>Methanobacteriota</taxon>
        <taxon>Methanomada group</taxon>
        <taxon>Methanobacteria</taxon>
        <taxon>Methanobacteriales</taxon>
        <taxon>Methanothermaceae</taxon>
        <taxon>Methanothermus</taxon>
    </lineage>
</organism>
<dbReference type="SUPFAM" id="SSF50346">
    <property type="entry name" value="PRC-barrel domain"/>
    <property type="match status" value="1"/>
</dbReference>
<evidence type="ECO:0000259" key="1">
    <source>
        <dbReference type="Pfam" id="PF05239"/>
    </source>
</evidence>
<sequence length="91" mass="10052">MRASELLGKKVIDKDANEVGKIADIEIDTSTGTIDYLIVSKAGLSFKPKTFPVKIEDVNTIGDYVILGVKPKELEVEEKEEAKKVTLEKTE</sequence>
<proteinExistence type="predicted"/>
<evidence type="ECO:0000313" key="2">
    <source>
        <dbReference type="EMBL" id="ADP77487.1"/>
    </source>
</evidence>
<dbReference type="Gene3D" id="2.30.30.240">
    <property type="entry name" value="PRC-barrel domain"/>
    <property type="match status" value="1"/>
</dbReference>
<dbReference type="InterPro" id="IPR027275">
    <property type="entry name" value="PRC-brl_dom"/>
</dbReference>
<evidence type="ECO:0000313" key="3">
    <source>
        <dbReference type="Proteomes" id="UP000002315"/>
    </source>
</evidence>
<dbReference type="AlphaFoldDB" id="E3GYV5"/>